<gene>
    <name evidence="1" type="ORF">AOPFMNJM_3937</name>
</gene>
<protein>
    <submittedName>
        <fullName evidence="1">Uncharacterized protein</fullName>
    </submittedName>
</protein>
<sequence>MTAIMQWEIDRKRFSALKDSGIFPLPKARDLILHAALDDVIANGGTLVVVATEDKLTVVQRADTEDLTPSEPEDGR</sequence>
<dbReference type="RefSeq" id="WP_238278431.1">
    <property type="nucleotide sequence ID" value="NZ_BPQR01000084.1"/>
</dbReference>
<reference evidence="1" key="2">
    <citation type="submission" date="2021-08" db="EMBL/GenBank/DDBJ databases">
        <authorList>
            <person name="Tani A."/>
            <person name="Ola A."/>
            <person name="Ogura Y."/>
            <person name="Katsura K."/>
            <person name="Hayashi T."/>
        </authorList>
    </citation>
    <scope>NUCLEOTIDE SEQUENCE</scope>
    <source>
        <strain evidence="1">LMG 23639</strain>
    </source>
</reference>
<dbReference type="EMBL" id="BPQR01000084">
    <property type="protein sequence ID" value="GJE08594.1"/>
    <property type="molecule type" value="Genomic_DNA"/>
</dbReference>
<name>A0ABQ4SZG0_9HYPH</name>
<evidence type="ECO:0000313" key="2">
    <source>
        <dbReference type="Proteomes" id="UP001055102"/>
    </source>
</evidence>
<reference evidence="1" key="1">
    <citation type="journal article" date="2021" name="Front. Microbiol.">
        <title>Comprehensive Comparative Genomics and Phenotyping of Methylobacterium Species.</title>
        <authorList>
            <person name="Alessa O."/>
            <person name="Ogura Y."/>
            <person name="Fujitani Y."/>
            <person name="Takami H."/>
            <person name="Hayashi T."/>
            <person name="Sahin N."/>
            <person name="Tani A."/>
        </authorList>
    </citation>
    <scope>NUCLEOTIDE SEQUENCE</scope>
    <source>
        <strain evidence="1">LMG 23639</strain>
    </source>
</reference>
<dbReference type="Proteomes" id="UP001055102">
    <property type="component" value="Unassembled WGS sequence"/>
</dbReference>
<proteinExistence type="predicted"/>
<keyword evidence="2" id="KW-1185">Reference proteome</keyword>
<accession>A0ABQ4SZG0</accession>
<organism evidence="1 2">
    <name type="scientific">Methylobacterium jeotgali</name>
    <dbReference type="NCBI Taxonomy" id="381630"/>
    <lineage>
        <taxon>Bacteria</taxon>
        <taxon>Pseudomonadati</taxon>
        <taxon>Pseudomonadota</taxon>
        <taxon>Alphaproteobacteria</taxon>
        <taxon>Hyphomicrobiales</taxon>
        <taxon>Methylobacteriaceae</taxon>
        <taxon>Methylobacterium</taxon>
    </lineage>
</organism>
<evidence type="ECO:0000313" key="1">
    <source>
        <dbReference type="EMBL" id="GJE08594.1"/>
    </source>
</evidence>
<comment type="caution">
    <text evidence="1">The sequence shown here is derived from an EMBL/GenBank/DDBJ whole genome shotgun (WGS) entry which is preliminary data.</text>
</comment>